<keyword evidence="20" id="KW-1185">Reference proteome</keyword>
<dbReference type="CDD" id="cd17546">
    <property type="entry name" value="REC_hyHK_CKI1_RcsC-like"/>
    <property type="match status" value="1"/>
</dbReference>
<sequence>MSVDGVALLVLSLTVIVLTTILVVAIRRSGPLTHETDDSEALQDRLWLLAESEERYRTLIEATTECIVQRDDQGRITFANEGFAAMLGMRPLDLLGSAVQLQVLESSETVQRADGVRQVEERVLPVDGRPRWFSFIEMPVQGTGGAPHWLRAGCDVTARVEATRSLDEAKSRAESANIAKSRFLATVSHEFRTPLNGILGMADLVLETGLDAEQRTYVEAVQTSGRALLTLVDGILDFSRIEAGKLDLAAEPFDVAATVEGVVELLAPRAQDKGLEIALDVSEDFLAQRVGDADRVRQILLNLAGNAIKFTEAGGVGVSLSQAEGAVVLSIEDTGPGIPEERIPLLFEEFEQGDGSASRSHEGTGLGLAITQRLVDRMGGRIEVNSKPGRGSVFRVILPLPLSGDEVAIRAPSLRARTVLIAADSPFQAQYLARRLSRSGAAAVIVPSVEAALDALSGARFDALIADRSLGDADVRRLAAEARRSGVRCSLILLSPFDRREFGAPGAAGFDSYLIKPVRARSLFDRLLEPGAGPVTAETATDAKPTPPRQAVAQPVTGSSVRAKYLPGTGKRVLLAEDNAINALLATKALERLGAGVTLARDGIEALAAIEAAADPFDLALIDIRMPGLDGIGTIRRIRALEAAGAPVPHLLVALTANAAGEDERAAREAGFDDFMAKPLDLKALPGLLEWRSQAA</sequence>
<evidence type="ECO:0000256" key="11">
    <source>
        <dbReference type="PROSITE-ProRule" id="PRU00169"/>
    </source>
</evidence>
<dbReference type="SMART" id="SM00448">
    <property type="entry name" value="REC"/>
    <property type="match status" value="2"/>
</dbReference>
<dbReference type="PANTHER" id="PTHR45339">
    <property type="entry name" value="HYBRID SIGNAL TRANSDUCTION HISTIDINE KINASE J"/>
    <property type="match status" value="1"/>
</dbReference>
<comment type="catalytic activity">
    <reaction evidence="1">
        <text>ATP + protein L-histidine = ADP + protein N-phospho-L-histidine.</text>
        <dbReference type="EC" id="2.7.13.3"/>
    </reaction>
</comment>
<dbReference type="Gene3D" id="1.10.287.130">
    <property type="match status" value="1"/>
</dbReference>
<evidence type="ECO:0000256" key="9">
    <source>
        <dbReference type="ARBA" id="ARBA00064003"/>
    </source>
</evidence>
<dbReference type="SUPFAM" id="SSF52172">
    <property type="entry name" value="CheY-like"/>
    <property type="match status" value="2"/>
</dbReference>
<evidence type="ECO:0000256" key="12">
    <source>
        <dbReference type="SAM" id="Phobius"/>
    </source>
</evidence>
<reference evidence="20" key="2">
    <citation type="journal article" date="2019" name="Int. J. Syst. Evol. Microbiol.">
        <title>The Global Catalogue of Microorganisms (GCM) 10K type strain sequencing project: providing services to taxonomists for standard genome sequencing and annotation.</title>
        <authorList>
            <consortium name="The Broad Institute Genomics Platform"/>
            <consortium name="The Broad Institute Genome Sequencing Center for Infectious Disease"/>
            <person name="Wu L."/>
            <person name="Ma J."/>
        </authorList>
    </citation>
    <scope>NUCLEOTIDE SEQUENCE [LARGE SCALE GENOMIC DNA]</scope>
    <source>
        <strain evidence="20">NBRC 107710</strain>
    </source>
</reference>
<reference evidence="18 19" key="3">
    <citation type="submission" date="2020-08" db="EMBL/GenBank/DDBJ databases">
        <title>Genomic Encyclopedia of Type Strains, Phase IV (KMG-IV): sequencing the most valuable type-strain genomes for metagenomic binning, comparative biology and taxonomic classification.</title>
        <authorList>
            <person name="Goeker M."/>
        </authorList>
    </citation>
    <scope>NUCLEOTIDE SEQUENCE [LARGE SCALE GENOMIC DNA]</scope>
    <source>
        <strain evidence="18 19">DSM 24105</strain>
    </source>
</reference>
<evidence type="ECO:0000313" key="20">
    <source>
        <dbReference type="Proteomes" id="UP001156881"/>
    </source>
</evidence>
<evidence type="ECO:0000313" key="18">
    <source>
        <dbReference type="EMBL" id="MBB3901095.1"/>
    </source>
</evidence>
<dbReference type="Gene3D" id="3.40.50.2300">
    <property type="match status" value="2"/>
</dbReference>
<dbReference type="InterPro" id="IPR036097">
    <property type="entry name" value="HisK_dim/P_sf"/>
</dbReference>
<dbReference type="Proteomes" id="UP001156881">
    <property type="component" value="Unassembled WGS sequence"/>
</dbReference>
<dbReference type="InterPro" id="IPR000014">
    <property type="entry name" value="PAS"/>
</dbReference>
<dbReference type="SMART" id="SM00388">
    <property type="entry name" value="HisKA"/>
    <property type="match status" value="1"/>
</dbReference>
<dbReference type="CDD" id="cd00130">
    <property type="entry name" value="PAS"/>
    <property type="match status" value="1"/>
</dbReference>
<keyword evidence="8" id="KW-0902">Two-component regulatory system</keyword>
<dbReference type="SUPFAM" id="SSF47384">
    <property type="entry name" value="Homodimeric domain of signal transducing histidine kinase"/>
    <property type="match status" value="1"/>
</dbReference>
<feature type="domain" description="PAC" evidence="16">
    <location>
        <begin position="117"/>
        <end position="168"/>
    </location>
</feature>
<feature type="modified residue" description="4-aspartylphosphate" evidence="11">
    <location>
        <position position="623"/>
    </location>
</feature>
<evidence type="ECO:0000256" key="7">
    <source>
        <dbReference type="ARBA" id="ARBA00022840"/>
    </source>
</evidence>
<dbReference type="PROSITE" id="PS50113">
    <property type="entry name" value="PAC"/>
    <property type="match status" value="1"/>
</dbReference>
<feature type="domain" description="Response regulatory" evidence="14">
    <location>
        <begin position="418"/>
        <end position="531"/>
    </location>
</feature>
<dbReference type="EC" id="2.7.13.3" evidence="2"/>
<feature type="modified residue" description="4-aspartylphosphate" evidence="11">
    <location>
        <position position="467"/>
    </location>
</feature>
<feature type="domain" description="PAS" evidence="15">
    <location>
        <begin position="52"/>
        <end position="108"/>
    </location>
</feature>
<evidence type="ECO:0000256" key="10">
    <source>
        <dbReference type="ARBA" id="ARBA00068150"/>
    </source>
</evidence>
<dbReference type="PRINTS" id="PR00344">
    <property type="entry name" value="BCTRLSENSOR"/>
</dbReference>
<dbReference type="InterPro" id="IPR001789">
    <property type="entry name" value="Sig_transdc_resp-reg_receiver"/>
</dbReference>
<dbReference type="Pfam" id="PF00989">
    <property type="entry name" value="PAS"/>
    <property type="match status" value="1"/>
</dbReference>
<feature type="domain" description="Histidine kinase" evidence="13">
    <location>
        <begin position="186"/>
        <end position="402"/>
    </location>
</feature>
<evidence type="ECO:0000313" key="17">
    <source>
        <dbReference type="EMBL" id="GLS45209.1"/>
    </source>
</evidence>
<feature type="transmembrane region" description="Helical" evidence="12">
    <location>
        <begin position="6"/>
        <end position="26"/>
    </location>
</feature>
<dbReference type="Pfam" id="PF00512">
    <property type="entry name" value="HisKA"/>
    <property type="match status" value="1"/>
</dbReference>
<evidence type="ECO:0000259" key="14">
    <source>
        <dbReference type="PROSITE" id="PS50110"/>
    </source>
</evidence>
<dbReference type="InterPro" id="IPR005467">
    <property type="entry name" value="His_kinase_dom"/>
</dbReference>
<accession>A0A7W6AGN9</accession>
<dbReference type="SMART" id="SM00091">
    <property type="entry name" value="PAS"/>
    <property type="match status" value="1"/>
</dbReference>
<dbReference type="InterPro" id="IPR013767">
    <property type="entry name" value="PAS_fold"/>
</dbReference>
<dbReference type="CDD" id="cd16922">
    <property type="entry name" value="HATPase_EvgS-ArcB-TorS-like"/>
    <property type="match status" value="1"/>
</dbReference>
<dbReference type="Pfam" id="PF02518">
    <property type="entry name" value="HATPase_c"/>
    <property type="match status" value="1"/>
</dbReference>
<dbReference type="CDD" id="cd00082">
    <property type="entry name" value="HisKA"/>
    <property type="match status" value="1"/>
</dbReference>
<dbReference type="GO" id="GO:0006355">
    <property type="term" value="P:regulation of DNA-templated transcription"/>
    <property type="evidence" value="ECO:0007669"/>
    <property type="project" value="InterPro"/>
</dbReference>
<evidence type="ECO:0000256" key="5">
    <source>
        <dbReference type="ARBA" id="ARBA00022741"/>
    </source>
</evidence>
<dbReference type="Gene3D" id="3.30.565.10">
    <property type="entry name" value="Histidine kinase-like ATPase, C-terminal domain"/>
    <property type="match status" value="1"/>
</dbReference>
<keyword evidence="12" id="KW-0472">Membrane</keyword>
<reference evidence="17" key="4">
    <citation type="submission" date="2023-01" db="EMBL/GenBank/DDBJ databases">
        <title>Draft genome sequence of Methylobacterium brachythecii strain NBRC 107710.</title>
        <authorList>
            <person name="Sun Q."/>
            <person name="Mori K."/>
        </authorList>
    </citation>
    <scope>NUCLEOTIDE SEQUENCE</scope>
    <source>
        <strain evidence="17">NBRC 107710</strain>
    </source>
</reference>
<keyword evidence="7" id="KW-0067">ATP-binding</keyword>
<dbReference type="RefSeq" id="WP_183501853.1">
    <property type="nucleotide sequence ID" value="NZ_BSPG01000019.1"/>
</dbReference>
<dbReference type="NCBIfam" id="TIGR00229">
    <property type="entry name" value="sensory_box"/>
    <property type="match status" value="1"/>
</dbReference>
<reference evidence="17" key="1">
    <citation type="journal article" date="2014" name="Int. J. Syst. Evol. Microbiol.">
        <title>Complete genome of a new Firmicutes species belonging to the dominant human colonic microbiota ('Ruminococcus bicirculans') reveals two chromosomes and a selective capacity to utilize plant glucans.</title>
        <authorList>
            <consortium name="NISC Comparative Sequencing Program"/>
            <person name="Wegmann U."/>
            <person name="Louis P."/>
            <person name="Goesmann A."/>
            <person name="Henrissat B."/>
            <person name="Duncan S.H."/>
            <person name="Flint H.J."/>
        </authorList>
    </citation>
    <scope>NUCLEOTIDE SEQUENCE</scope>
    <source>
        <strain evidence="17">NBRC 107710</strain>
    </source>
</reference>
<evidence type="ECO:0000256" key="1">
    <source>
        <dbReference type="ARBA" id="ARBA00000085"/>
    </source>
</evidence>
<evidence type="ECO:0000256" key="6">
    <source>
        <dbReference type="ARBA" id="ARBA00022777"/>
    </source>
</evidence>
<evidence type="ECO:0000259" key="13">
    <source>
        <dbReference type="PROSITE" id="PS50109"/>
    </source>
</evidence>
<comment type="subunit">
    <text evidence="9">At low DSF concentrations, interacts with RpfF.</text>
</comment>
<evidence type="ECO:0000313" key="19">
    <source>
        <dbReference type="Proteomes" id="UP000517759"/>
    </source>
</evidence>
<keyword evidence="12" id="KW-0812">Transmembrane</keyword>
<evidence type="ECO:0000256" key="4">
    <source>
        <dbReference type="ARBA" id="ARBA00022679"/>
    </source>
</evidence>
<dbReference type="FunFam" id="3.30.565.10:FF:000010">
    <property type="entry name" value="Sensor histidine kinase RcsC"/>
    <property type="match status" value="1"/>
</dbReference>
<evidence type="ECO:0000256" key="3">
    <source>
        <dbReference type="ARBA" id="ARBA00022553"/>
    </source>
</evidence>
<evidence type="ECO:0000256" key="2">
    <source>
        <dbReference type="ARBA" id="ARBA00012438"/>
    </source>
</evidence>
<dbReference type="GO" id="GO:0000155">
    <property type="term" value="F:phosphorelay sensor kinase activity"/>
    <property type="evidence" value="ECO:0007669"/>
    <property type="project" value="InterPro"/>
</dbReference>
<dbReference type="PROSITE" id="PS50109">
    <property type="entry name" value="HIS_KIN"/>
    <property type="match status" value="1"/>
</dbReference>
<dbReference type="EMBL" id="JACIDN010000001">
    <property type="protein sequence ID" value="MBB3901095.1"/>
    <property type="molecule type" value="Genomic_DNA"/>
</dbReference>
<dbReference type="InterPro" id="IPR004358">
    <property type="entry name" value="Sig_transdc_His_kin-like_C"/>
</dbReference>
<dbReference type="AlphaFoldDB" id="A0A7W6AGN9"/>
<dbReference type="PANTHER" id="PTHR45339:SF1">
    <property type="entry name" value="HYBRID SIGNAL TRANSDUCTION HISTIDINE KINASE J"/>
    <property type="match status" value="1"/>
</dbReference>
<keyword evidence="3 11" id="KW-0597">Phosphoprotein</keyword>
<dbReference type="Pfam" id="PF00072">
    <property type="entry name" value="Response_reg"/>
    <property type="match status" value="1"/>
</dbReference>
<keyword evidence="4" id="KW-0808">Transferase</keyword>
<dbReference type="InterPro" id="IPR003594">
    <property type="entry name" value="HATPase_dom"/>
</dbReference>
<keyword evidence="6 17" id="KW-0418">Kinase</keyword>
<dbReference type="SUPFAM" id="SSF55874">
    <property type="entry name" value="ATPase domain of HSP90 chaperone/DNA topoisomerase II/histidine kinase"/>
    <property type="match status" value="1"/>
</dbReference>
<protein>
    <recommendedName>
        <fullName evidence="10">Sensory/regulatory protein RpfC</fullName>
        <ecNumber evidence="2">2.7.13.3</ecNumber>
    </recommendedName>
</protein>
<keyword evidence="5" id="KW-0547">Nucleotide-binding</keyword>
<dbReference type="Gene3D" id="3.30.450.20">
    <property type="entry name" value="PAS domain"/>
    <property type="match status" value="1"/>
</dbReference>
<dbReference type="CDD" id="cd00156">
    <property type="entry name" value="REC"/>
    <property type="match status" value="1"/>
</dbReference>
<dbReference type="InterPro" id="IPR000700">
    <property type="entry name" value="PAS-assoc_C"/>
</dbReference>
<dbReference type="InterPro" id="IPR035965">
    <property type="entry name" value="PAS-like_dom_sf"/>
</dbReference>
<evidence type="ECO:0000259" key="15">
    <source>
        <dbReference type="PROSITE" id="PS50112"/>
    </source>
</evidence>
<gene>
    <name evidence="17" type="ORF">GCM10007884_31980</name>
    <name evidence="18" type="ORF">GGR33_000575</name>
</gene>
<feature type="domain" description="Response regulatory" evidence="14">
    <location>
        <begin position="572"/>
        <end position="693"/>
    </location>
</feature>
<dbReference type="SMART" id="SM00387">
    <property type="entry name" value="HATPase_c"/>
    <property type="match status" value="1"/>
</dbReference>
<dbReference type="InterPro" id="IPR036890">
    <property type="entry name" value="HATPase_C_sf"/>
</dbReference>
<comment type="caution">
    <text evidence="18">The sequence shown here is derived from an EMBL/GenBank/DDBJ whole genome shotgun (WGS) entry which is preliminary data.</text>
</comment>
<keyword evidence="12" id="KW-1133">Transmembrane helix</keyword>
<dbReference type="PROSITE" id="PS50112">
    <property type="entry name" value="PAS"/>
    <property type="match status" value="1"/>
</dbReference>
<dbReference type="SUPFAM" id="SSF55785">
    <property type="entry name" value="PYP-like sensor domain (PAS domain)"/>
    <property type="match status" value="1"/>
</dbReference>
<dbReference type="FunFam" id="1.10.287.130:FF:000002">
    <property type="entry name" value="Two-component osmosensing histidine kinase"/>
    <property type="match status" value="1"/>
</dbReference>
<proteinExistence type="predicted"/>
<dbReference type="PROSITE" id="PS50110">
    <property type="entry name" value="RESPONSE_REGULATORY"/>
    <property type="match status" value="2"/>
</dbReference>
<dbReference type="EMBL" id="BSPG01000019">
    <property type="protein sequence ID" value="GLS45209.1"/>
    <property type="molecule type" value="Genomic_DNA"/>
</dbReference>
<dbReference type="GO" id="GO:0005524">
    <property type="term" value="F:ATP binding"/>
    <property type="evidence" value="ECO:0007669"/>
    <property type="project" value="UniProtKB-KW"/>
</dbReference>
<evidence type="ECO:0000259" key="16">
    <source>
        <dbReference type="PROSITE" id="PS50113"/>
    </source>
</evidence>
<organism evidence="18 19">
    <name type="scientific">Methylobacterium brachythecii</name>
    <dbReference type="NCBI Taxonomy" id="1176177"/>
    <lineage>
        <taxon>Bacteria</taxon>
        <taxon>Pseudomonadati</taxon>
        <taxon>Pseudomonadota</taxon>
        <taxon>Alphaproteobacteria</taxon>
        <taxon>Hyphomicrobiales</taxon>
        <taxon>Methylobacteriaceae</taxon>
        <taxon>Methylobacterium</taxon>
    </lineage>
</organism>
<dbReference type="Proteomes" id="UP000517759">
    <property type="component" value="Unassembled WGS sequence"/>
</dbReference>
<dbReference type="InterPro" id="IPR003661">
    <property type="entry name" value="HisK_dim/P_dom"/>
</dbReference>
<evidence type="ECO:0000256" key="8">
    <source>
        <dbReference type="ARBA" id="ARBA00023012"/>
    </source>
</evidence>
<dbReference type="InterPro" id="IPR011006">
    <property type="entry name" value="CheY-like_superfamily"/>
</dbReference>
<name>A0A7W6AGN9_9HYPH</name>